<dbReference type="EMBL" id="CP032996">
    <property type="protein sequence ID" value="QCI27370.1"/>
    <property type="molecule type" value="Genomic_DNA"/>
</dbReference>
<dbReference type="GO" id="GO:0006259">
    <property type="term" value="P:DNA metabolic process"/>
    <property type="evidence" value="ECO:0007669"/>
    <property type="project" value="UniProtKB-ARBA"/>
</dbReference>
<evidence type="ECO:0000256" key="5">
    <source>
        <dbReference type="ARBA" id="ARBA00070964"/>
    </source>
</evidence>
<comment type="subcellular location">
    <subcellularLocation>
        <location evidence="6">Cytoplasm</location>
    </subcellularLocation>
</comment>
<dbReference type="InterPro" id="IPR022894">
    <property type="entry name" value="Oligoribonuclease"/>
</dbReference>
<accession>A0A4D6YMG3</accession>
<keyword evidence="4 6" id="KW-0269">Exonuclease</keyword>
<dbReference type="InterPro" id="IPR012337">
    <property type="entry name" value="RNaseH-like_sf"/>
</dbReference>
<organism evidence="8 9">
    <name type="scientific">Buchnera aphidicola</name>
    <name type="common">Therioaphis trifolii</name>
    <dbReference type="NCBI Taxonomy" id="1241884"/>
    <lineage>
        <taxon>Bacteria</taxon>
        <taxon>Pseudomonadati</taxon>
        <taxon>Pseudomonadota</taxon>
        <taxon>Gammaproteobacteria</taxon>
        <taxon>Enterobacterales</taxon>
        <taxon>Erwiniaceae</taxon>
        <taxon>Buchnera</taxon>
    </lineage>
</organism>
<evidence type="ECO:0000256" key="2">
    <source>
        <dbReference type="ARBA" id="ARBA00022722"/>
    </source>
</evidence>
<feature type="active site" evidence="6">
    <location>
        <position position="128"/>
    </location>
</feature>
<keyword evidence="3 6" id="KW-0378">Hydrolase</keyword>
<evidence type="ECO:0000256" key="3">
    <source>
        <dbReference type="ARBA" id="ARBA00022801"/>
    </source>
</evidence>
<protein>
    <recommendedName>
        <fullName evidence="5 6">Oligoribonuclease</fullName>
        <ecNumber evidence="6">3.1.-.-</ecNumber>
    </recommendedName>
</protein>
<keyword evidence="6" id="KW-0963">Cytoplasm</keyword>
<reference evidence="8 9" key="1">
    <citation type="submission" date="2018-10" db="EMBL/GenBank/DDBJ databases">
        <title>Comparative functional genomics of the obligate endosymbiont Buchnera aphidicola.</title>
        <authorList>
            <person name="Chong R.A."/>
        </authorList>
    </citation>
    <scope>NUCLEOTIDE SEQUENCE [LARGE SCALE GENOMIC DNA]</scope>
    <source>
        <strain evidence="8 9">Tma</strain>
    </source>
</reference>
<dbReference type="GO" id="GO:0005737">
    <property type="term" value="C:cytoplasm"/>
    <property type="evidence" value="ECO:0007669"/>
    <property type="project" value="UniProtKB-SubCell"/>
</dbReference>
<name>A0A4D6YMG3_9GAMM</name>
<dbReference type="Pfam" id="PF00929">
    <property type="entry name" value="RNase_T"/>
    <property type="match status" value="1"/>
</dbReference>
<dbReference type="GO" id="GO:0003676">
    <property type="term" value="F:nucleic acid binding"/>
    <property type="evidence" value="ECO:0007669"/>
    <property type="project" value="InterPro"/>
</dbReference>
<evidence type="ECO:0000256" key="4">
    <source>
        <dbReference type="ARBA" id="ARBA00022839"/>
    </source>
</evidence>
<evidence type="ECO:0000313" key="8">
    <source>
        <dbReference type="EMBL" id="QCI27370.1"/>
    </source>
</evidence>
<evidence type="ECO:0000313" key="9">
    <source>
        <dbReference type="Proteomes" id="UP000298603"/>
    </source>
</evidence>
<dbReference type="Proteomes" id="UP000298603">
    <property type="component" value="Chromosome"/>
</dbReference>
<dbReference type="PANTHER" id="PTHR11046:SF0">
    <property type="entry name" value="OLIGORIBONUCLEASE, MITOCHONDRIAL"/>
    <property type="match status" value="1"/>
</dbReference>
<dbReference type="PANTHER" id="PTHR11046">
    <property type="entry name" value="OLIGORIBONUCLEASE, MITOCHONDRIAL"/>
    <property type="match status" value="1"/>
</dbReference>
<dbReference type="FunFam" id="3.30.420.10:FF:000003">
    <property type="entry name" value="Oligoribonuclease"/>
    <property type="match status" value="1"/>
</dbReference>
<dbReference type="Gene3D" id="3.30.420.10">
    <property type="entry name" value="Ribonuclease H-like superfamily/Ribonuclease H"/>
    <property type="match status" value="1"/>
</dbReference>
<dbReference type="InterPro" id="IPR036397">
    <property type="entry name" value="RNaseH_sf"/>
</dbReference>
<keyword evidence="9" id="KW-1185">Reference proteome</keyword>
<dbReference type="SMART" id="SM00479">
    <property type="entry name" value="EXOIII"/>
    <property type="match status" value="1"/>
</dbReference>
<keyword evidence="2 6" id="KW-0540">Nuclease</keyword>
<evidence type="ECO:0000256" key="1">
    <source>
        <dbReference type="ARBA" id="ARBA00009921"/>
    </source>
</evidence>
<comment type="similarity">
    <text evidence="1 6">Belongs to the oligoribonuclease family.</text>
</comment>
<dbReference type="NCBIfam" id="NF003765">
    <property type="entry name" value="PRK05359.1"/>
    <property type="match status" value="1"/>
</dbReference>
<feature type="domain" description="Exonuclease" evidence="7">
    <location>
        <begin position="6"/>
        <end position="179"/>
    </location>
</feature>
<evidence type="ECO:0000256" key="6">
    <source>
        <dbReference type="HAMAP-Rule" id="MF_00045"/>
    </source>
</evidence>
<dbReference type="AlphaFoldDB" id="A0A4D6YMG3"/>
<sequence>MINKNNLIWIDLEMTGLNPEKHKIIEISVVITNQYLKILSIGPLIQIYQNKNILSIMNQWNKKVHKKNNLINKVKNSQFNENKAEIEILKFIQQWVPKKKSPMCGNTISQDRRFLFKYMSKLESYFHYRHIDVSSIKELIKRWNPEIIKKYTKKKTHTALFDIYNSINELKFYKNFFIQK</sequence>
<dbReference type="EC" id="3.1.-.-" evidence="6"/>
<dbReference type="GO" id="GO:0000175">
    <property type="term" value="F:3'-5'-RNA exonuclease activity"/>
    <property type="evidence" value="ECO:0007669"/>
    <property type="project" value="InterPro"/>
</dbReference>
<dbReference type="OrthoDB" id="9801329at2"/>
<dbReference type="RefSeq" id="WP_158349676.1">
    <property type="nucleotide sequence ID" value="NZ_CP032996.1"/>
</dbReference>
<dbReference type="InterPro" id="IPR013520">
    <property type="entry name" value="Ribonucl_H"/>
</dbReference>
<gene>
    <name evidence="6" type="primary">orn</name>
    <name evidence="8" type="ORF">D9V81_02010</name>
</gene>
<dbReference type="HAMAP" id="MF_00045">
    <property type="entry name" value="Oligoribonuclease"/>
    <property type="match status" value="1"/>
</dbReference>
<evidence type="ECO:0000259" key="7">
    <source>
        <dbReference type="SMART" id="SM00479"/>
    </source>
</evidence>
<comment type="function">
    <text evidence="6">3'-to-5' exoribonuclease specific for small oligoribonucleotides.</text>
</comment>
<proteinExistence type="inferred from homology"/>
<dbReference type="SUPFAM" id="SSF53098">
    <property type="entry name" value="Ribonuclease H-like"/>
    <property type="match status" value="1"/>
</dbReference>
<dbReference type="CDD" id="cd06135">
    <property type="entry name" value="Orn"/>
    <property type="match status" value="1"/>
</dbReference>